<evidence type="ECO:0000313" key="1">
    <source>
        <dbReference type="EMBL" id="GMR57768.1"/>
    </source>
</evidence>
<dbReference type="AlphaFoldDB" id="A0AAN5D6Q9"/>
<organism evidence="1 2">
    <name type="scientific">Pristionchus mayeri</name>
    <dbReference type="NCBI Taxonomy" id="1317129"/>
    <lineage>
        <taxon>Eukaryota</taxon>
        <taxon>Metazoa</taxon>
        <taxon>Ecdysozoa</taxon>
        <taxon>Nematoda</taxon>
        <taxon>Chromadorea</taxon>
        <taxon>Rhabditida</taxon>
        <taxon>Rhabditina</taxon>
        <taxon>Diplogasteromorpha</taxon>
        <taxon>Diplogasteroidea</taxon>
        <taxon>Neodiplogasteridae</taxon>
        <taxon>Pristionchus</taxon>
    </lineage>
</organism>
<proteinExistence type="predicted"/>
<gene>
    <name evidence="1" type="ORF">PMAYCL1PPCAC_27963</name>
</gene>
<feature type="non-terminal residue" evidence="1">
    <location>
        <position position="1"/>
    </location>
</feature>
<accession>A0AAN5D6Q9</accession>
<sequence length="179" mass="20580">QLDHRIDFHREIYSLLKNFDMDTLILDTKSHSLASALINNAYFHDLTKSCKKLEIPFICDDVTPAALHQLYKVMADDSTEFRSLKIRIVTDNFFSFCSLVGLNIREDGGLASSKAIEVFKGCHSGACNLHIFEGKMEIWISHNHEEEMNTMHLISHETQESLEKAKYARKLEKMDVESE</sequence>
<name>A0AAN5D6Q9_9BILA</name>
<reference evidence="2" key="1">
    <citation type="submission" date="2022-10" db="EMBL/GenBank/DDBJ databases">
        <title>Genome assembly of Pristionchus species.</title>
        <authorList>
            <person name="Yoshida K."/>
            <person name="Sommer R.J."/>
        </authorList>
    </citation>
    <scope>NUCLEOTIDE SEQUENCE [LARGE SCALE GENOMIC DNA]</scope>
    <source>
        <strain evidence="2">RS5460</strain>
    </source>
</reference>
<evidence type="ECO:0000313" key="2">
    <source>
        <dbReference type="Proteomes" id="UP001328107"/>
    </source>
</evidence>
<keyword evidence="2" id="KW-1185">Reference proteome</keyword>
<protein>
    <submittedName>
        <fullName evidence="1">Uncharacterized protein</fullName>
    </submittedName>
</protein>
<dbReference type="EMBL" id="BTRK01000006">
    <property type="protein sequence ID" value="GMR57768.1"/>
    <property type="molecule type" value="Genomic_DNA"/>
</dbReference>
<dbReference type="Proteomes" id="UP001328107">
    <property type="component" value="Unassembled WGS sequence"/>
</dbReference>
<comment type="caution">
    <text evidence="1">The sequence shown here is derived from an EMBL/GenBank/DDBJ whole genome shotgun (WGS) entry which is preliminary data.</text>
</comment>